<sequence length="69" mass="7661">MSLVALVSYISGRLRGAVRKFSGSRLQQQGGPTKLLEKNRRGTRQEHLLGSFLLLYFQNVTSSIPSDPV</sequence>
<proteinExistence type="predicted"/>
<dbReference type="AlphaFoldDB" id="F8Q9E1"/>
<protein>
    <submittedName>
        <fullName evidence="1">Uncharacterized protein</fullName>
    </submittedName>
</protein>
<dbReference type="Proteomes" id="UP000008063">
    <property type="component" value="Unassembled WGS sequence"/>
</dbReference>
<organism evidence="2">
    <name type="scientific">Serpula lacrymans var. lacrymans (strain S7.3)</name>
    <name type="common">Dry rot fungus</name>
    <dbReference type="NCBI Taxonomy" id="936435"/>
    <lineage>
        <taxon>Eukaryota</taxon>
        <taxon>Fungi</taxon>
        <taxon>Dikarya</taxon>
        <taxon>Basidiomycota</taxon>
        <taxon>Agaricomycotina</taxon>
        <taxon>Agaricomycetes</taxon>
        <taxon>Agaricomycetidae</taxon>
        <taxon>Boletales</taxon>
        <taxon>Coniophorineae</taxon>
        <taxon>Serpulaceae</taxon>
        <taxon>Serpula</taxon>
    </lineage>
</organism>
<evidence type="ECO:0000313" key="2">
    <source>
        <dbReference type="Proteomes" id="UP000008063"/>
    </source>
</evidence>
<name>F8Q9E1_SERL3</name>
<gene>
    <name evidence="1" type="ORF">SERLA73DRAFT_187522</name>
</gene>
<dbReference type="HOGENOM" id="CLU_2777477_0_0_1"/>
<keyword evidence="2" id="KW-1185">Reference proteome</keyword>
<accession>F8Q9E1</accession>
<dbReference type="InParanoid" id="F8Q9E1"/>
<evidence type="ECO:0000313" key="1">
    <source>
        <dbReference type="EMBL" id="EGN95196.1"/>
    </source>
</evidence>
<reference evidence="2" key="1">
    <citation type="journal article" date="2011" name="Science">
        <title>The plant cell wall-decomposing machinery underlies the functional diversity of forest fungi.</title>
        <authorList>
            <person name="Eastwood D.C."/>
            <person name="Floudas D."/>
            <person name="Binder M."/>
            <person name="Majcherczyk A."/>
            <person name="Schneider P."/>
            <person name="Aerts A."/>
            <person name="Asiegbu F.O."/>
            <person name="Baker S.E."/>
            <person name="Barry K."/>
            <person name="Bendiksby M."/>
            <person name="Blumentritt M."/>
            <person name="Coutinho P.M."/>
            <person name="Cullen D."/>
            <person name="de Vries R.P."/>
            <person name="Gathman A."/>
            <person name="Goodell B."/>
            <person name="Henrissat B."/>
            <person name="Ihrmark K."/>
            <person name="Kauserud H."/>
            <person name="Kohler A."/>
            <person name="LaButti K."/>
            <person name="Lapidus A."/>
            <person name="Lavin J.L."/>
            <person name="Lee Y.-H."/>
            <person name="Lindquist E."/>
            <person name="Lilly W."/>
            <person name="Lucas S."/>
            <person name="Morin E."/>
            <person name="Murat C."/>
            <person name="Oguiza J.A."/>
            <person name="Park J."/>
            <person name="Pisabarro A.G."/>
            <person name="Riley R."/>
            <person name="Rosling A."/>
            <person name="Salamov A."/>
            <person name="Schmidt O."/>
            <person name="Schmutz J."/>
            <person name="Skrede I."/>
            <person name="Stenlid J."/>
            <person name="Wiebenga A."/>
            <person name="Xie X."/>
            <person name="Kuees U."/>
            <person name="Hibbett D.S."/>
            <person name="Hoffmeister D."/>
            <person name="Hoegberg N."/>
            <person name="Martin F."/>
            <person name="Grigoriev I.V."/>
            <person name="Watkinson S.C."/>
        </authorList>
    </citation>
    <scope>NUCLEOTIDE SEQUENCE [LARGE SCALE GENOMIC DNA]</scope>
    <source>
        <strain evidence="2">strain S7.3</strain>
    </source>
</reference>
<dbReference type="EMBL" id="GL945486">
    <property type="protein sequence ID" value="EGN95196.1"/>
    <property type="molecule type" value="Genomic_DNA"/>
</dbReference>